<dbReference type="EMBL" id="CM042050">
    <property type="protein sequence ID" value="KAI3735749.1"/>
    <property type="molecule type" value="Genomic_DNA"/>
</dbReference>
<evidence type="ECO:0000313" key="1">
    <source>
        <dbReference type="EMBL" id="KAI3735749.1"/>
    </source>
</evidence>
<evidence type="ECO:0000313" key="2">
    <source>
        <dbReference type="Proteomes" id="UP001055879"/>
    </source>
</evidence>
<organism evidence="1 2">
    <name type="scientific">Arctium lappa</name>
    <name type="common">Greater burdock</name>
    <name type="synonym">Lappa major</name>
    <dbReference type="NCBI Taxonomy" id="4217"/>
    <lineage>
        <taxon>Eukaryota</taxon>
        <taxon>Viridiplantae</taxon>
        <taxon>Streptophyta</taxon>
        <taxon>Embryophyta</taxon>
        <taxon>Tracheophyta</taxon>
        <taxon>Spermatophyta</taxon>
        <taxon>Magnoliopsida</taxon>
        <taxon>eudicotyledons</taxon>
        <taxon>Gunneridae</taxon>
        <taxon>Pentapetalae</taxon>
        <taxon>asterids</taxon>
        <taxon>campanulids</taxon>
        <taxon>Asterales</taxon>
        <taxon>Asteraceae</taxon>
        <taxon>Carduoideae</taxon>
        <taxon>Cardueae</taxon>
        <taxon>Arctiinae</taxon>
        <taxon>Arctium</taxon>
    </lineage>
</organism>
<reference evidence="1 2" key="2">
    <citation type="journal article" date="2022" name="Mol. Ecol. Resour.">
        <title>The genomes of chicory, endive, great burdock and yacon provide insights into Asteraceae paleo-polyploidization history and plant inulin production.</title>
        <authorList>
            <person name="Fan W."/>
            <person name="Wang S."/>
            <person name="Wang H."/>
            <person name="Wang A."/>
            <person name="Jiang F."/>
            <person name="Liu H."/>
            <person name="Zhao H."/>
            <person name="Xu D."/>
            <person name="Zhang Y."/>
        </authorList>
    </citation>
    <scope>NUCLEOTIDE SEQUENCE [LARGE SCALE GENOMIC DNA]</scope>
    <source>
        <strain evidence="2">cv. Niubang</strain>
    </source>
</reference>
<keyword evidence="2" id="KW-1185">Reference proteome</keyword>
<proteinExistence type="predicted"/>
<sequence>MHFLRIPQGNFPFIKAILEEVLAHANQQAPSAMQYRLEHALMGEMRENYYESGSGVGGVDGLADIDVENLEFDIETMADTDAFRIPRHIDTHGVLTEKAETTENDTQQFGDIRGIEGDLVEKEINVSLYDGEC</sequence>
<name>A0ACB9CN39_ARCLA</name>
<gene>
    <name evidence="1" type="ORF">L6452_15261</name>
</gene>
<dbReference type="Proteomes" id="UP001055879">
    <property type="component" value="Linkage Group LG04"/>
</dbReference>
<accession>A0ACB9CN39</accession>
<protein>
    <submittedName>
        <fullName evidence="1">Uncharacterized protein</fullName>
    </submittedName>
</protein>
<reference evidence="2" key="1">
    <citation type="journal article" date="2022" name="Mol. Ecol. Resour.">
        <title>The genomes of chicory, endive, great burdock and yacon provide insights into Asteraceae palaeo-polyploidization history and plant inulin production.</title>
        <authorList>
            <person name="Fan W."/>
            <person name="Wang S."/>
            <person name="Wang H."/>
            <person name="Wang A."/>
            <person name="Jiang F."/>
            <person name="Liu H."/>
            <person name="Zhao H."/>
            <person name="Xu D."/>
            <person name="Zhang Y."/>
        </authorList>
    </citation>
    <scope>NUCLEOTIDE SEQUENCE [LARGE SCALE GENOMIC DNA]</scope>
    <source>
        <strain evidence="2">cv. Niubang</strain>
    </source>
</reference>
<comment type="caution">
    <text evidence="1">The sequence shown here is derived from an EMBL/GenBank/DDBJ whole genome shotgun (WGS) entry which is preliminary data.</text>
</comment>